<dbReference type="STRING" id="29321.AAV33_04590"/>
<accession>I7IXI5</accession>
<comment type="caution">
    <text evidence="9">The sequence shown here is derived from an EMBL/GenBank/DDBJ whole genome shotgun (WGS) entry which is preliminary data.</text>
</comment>
<evidence type="ECO:0000256" key="4">
    <source>
        <dbReference type="ARBA" id="ARBA00021528"/>
    </source>
</evidence>
<dbReference type="HOGENOM" id="CLU_019723_0_2_11"/>
<dbReference type="InterPro" id="IPR042113">
    <property type="entry name" value="P_AcTrfase_dom1"/>
</dbReference>
<evidence type="ECO:0000313" key="10">
    <source>
        <dbReference type="EMBL" id="EJZ81652.1"/>
    </source>
</evidence>
<dbReference type="Gene3D" id="3.40.50.10750">
    <property type="entry name" value="Isocitrate/Isopropylmalate dehydrogenase-like"/>
    <property type="match status" value="1"/>
</dbReference>
<dbReference type="Proteomes" id="UP000011016">
    <property type="component" value="Unassembled WGS sequence"/>
</dbReference>
<keyword evidence="11" id="KW-1185">Reference proteome</keyword>
<evidence type="ECO:0000313" key="9">
    <source>
        <dbReference type="EMBL" id="CCI83848.1"/>
    </source>
</evidence>
<dbReference type="RefSeq" id="WP_004601273.1">
    <property type="nucleotide sequence ID" value="NZ_HF541867.1"/>
</dbReference>
<evidence type="ECO:0000256" key="5">
    <source>
        <dbReference type="ARBA" id="ARBA00022679"/>
    </source>
</evidence>
<evidence type="ECO:0000256" key="2">
    <source>
        <dbReference type="ARBA" id="ARBA00004989"/>
    </source>
</evidence>
<dbReference type="InterPro" id="IPR050500">
    <property type="entry name" value="Phos_Acetyltrans/Butyryltrans"/>
</dbReference>
<evidence type="ECO:0000256" key="6">
    <source>
        <dbReference type="ARBA" id="ARBA00023315"/>
    </source>
</evidence>
<reference evidence="9 12" key="1">
    <citation type="journal article" date="2012" name="J. Bacteriol.">
        <title>Draft Genome Sequence of Turicella otitidis ATCC 51513, Isolated from Middle Ear Fluid from a Child with Otitis Media.</title>
        <authorList>
            <person name="Brinkrolf K."/>
            <person name="Schneider J."/>
            <person name="Knecht M."/>
            <person name="Ruckert C."/>
            <person name="Tauch A."/>
        </authorList>
    </citation>
    <scope>NUCLEOTIDE SEQUENCE [LARGE SCALE GENOMIC DNA]</scope>
    <source>
        <strain evidence="9 12">ATCC 51513</strain>
    </source>
</reference>
<dbReference type="NCBIfam" id="TIGR00651">
    <property type="entry name" value="pta"/>
    <property type="match status" value="1"/>
</dbReference>
<dbReference type="EMBL" id="CAJZ01000158">
    <property type="protein sequence ID" value="CCI83848.1"/>
    <property type="molecule type" value="Genomic_DNA"/>
</dbReference>
<dbReference type="Proteomes" id="UP000006078">
    <property type="component" value="Unassembled WGS sequence"/>
</dbReference>
<evidence type="ECO:0000259" key="8">
    <source>
        <dbReference type="Pfam" id="PF01515"/>
    </source>
</evidence>
<comment type="pathway">
    <text evidence="2">Metabolic intermediate biosynthesis; acetyl-CoA biosynthesis; acetyl-CoA from acetate: step 2/2.</text>
</comment>
<dbReference type="GO" id="GO:0008959">
    <property type="term" value="F:phosphate acetyltransferase activity"/>
    <property type="evidence" value="ECO:0007669"/>
    <property type="project" value="UniProtKB-EC"/>
</dbReference>
<dbReference type="NCBIfam" id="NF004167">
    <property type="entry name" value="PRK05632.1"/>
    <property type="match status" value="1"/>
</dbReference>
<comment type="catalytic activity">
    <reaction evidence="1">
        <text>acetyl-CoA + phosphate = acetyl phosphate + CoA</text>
        <dbReference type="Rhea" id="RHEA:19521"/>
        <dbReference type="ChEBI" id="CHEBI:22191"/>
        <dbReference type="ChEBI" id="CHEBI:43474"/>
        <dbReference type="ChEBI" id="CHEBI:57287"/>
        <dbReference type="ChEBI" id="CHEBI:57288"/>
        <dbReference type="EC" id="2.3.1.8"/>
    </reaction>
</comment>
<evidence type="ECO:0000313" key="12">
    <source>
        <dbReference type="Proteomes" id="UP000011016"/>
    </source>
</evidence>
<protein>
    <recommendedName>
        <fullName evidence="4">Phosphate acetyltransferase</fullName>
        <ecNumber evidence="3">2.3.1.8</ecNumber>
    </recommendedName>
    <alternativeName>
        <fullName evidence="7">Phosphotransacetylase</fullName>
    </alternativeName>
</protein>
<evidence type="ECO:0000256" key="1">
    <source>
        <dbReference type="ARBA" id="ARBA00000705"/>
    </source>
</evidence>
<organism evidence="9 12">
    <name type="scientific">Corynebacterium otitidis ATCC 51513</name>
    <dbReference type="NCBI Taxonomy" id="883169"/>
    <lineage>
        <taxon>Bacteria</taxon>
        <taxon>Bacillati</taxon>
        <taxon>Actinomycetota</taxon>
        <taxon>Actinomycetes</taxon>
        <taxon>Mycobacteriales</taxon>
        <taxon>Corynebacteriaceae</taxon>
        <taxon>Corynebacterium</taxon>
    </lineage>
</organism>
<dbReference type="InterPro" id="IPR002505">
    <property type="entry name" value="PTA_PTB"/>
</dbReference>
<dbReference type="SUPFAM" id="SSF53659">
    <property type="entry name" value="Isocitrate/Isopropylmalate dehydrogenase-like"/>
    <property type="match status" value="1"/>
</dbReference>
<evidence type="ECO:0000256" key="3">
    <source>
        <dbReference type="ARBA" id="ARBA00012707"/>
    </source>
</evidence>
<dbReference type="InterPro" id="IPR042112">
    <property type="entry name" value="P_AcTrfase_dom2"/>
</dbReference>
<dbReference type="EMBL" id="AHAE01000067">
    <property type="protein sequence ID" value="EJZ81652.1"/>
    <property type="molecule type" value="Genomic_DNA"/>
</dbReference>
<dbReference type="PANTHER" id="PTHR43356:SF3">
    <property type="entry name" value="PHOSPHATE ACETYLTRANSFERASE"/>
    <property type="match status" value="1"/>
</dbReference>
<dbReference type="PANTHER" id="PTHR43356">
    <property type="entry name" value="PHOSPHATE ACETYLTRANSFERASE"/>
    <property type="match status" value="1"/>
</dbReference>
<dbReference type="Gene3D" id="3.40.50.10950">
    <property type="match status" value="1"/>
</dbReference>
<evidence type="ECO:0000313" key="11">
    <source>
        <dbReference type="Proteomes" id="UP000006078"/>
    </source>
</evidence>
<dbReference type="NCBIfam" id="NF007233">
    <property type="entry name" value="PRK09653.1"/>
    <property type="match status" value="1"/>
</dbReference>
<feature type="domain" description="Phosphate acetyl/butaryl transferase" evidence="8">
    <location>
        <begin position="141"/>
        <end position="455"/>
    </location>
</feature>
<reference evidence="10 11" key="2">
    <citation type="submission" date="2012-08" db="EMBL/GenBank/DDBJ databases">
        <title>The Genome Sequence of Turicella otitidis ATCC 51513.</title>
        <authorList>
            <consortium name="The Broad Institute Genome Sequencing Platform"/>
            <person name="Earl A."/>
            <person name="Ward D."/>
            <person name="Feldgarden M."/>
            <person name="Gevers D."/>
            <person name="Huys G."/>
            <person name="Walker B."/>
            <person name="Young S.K."/>
            <person name="Zeng Q."/>
            <person name="Gargeya S."/>
            <person name="Fitzgerald M."/>
            <person name="Haas B."/>
            <person name="Abouelleil A."/>
            <person name="Alvarado L."/>
            <person name="Arachchi H.M."/>
            <person name="Berlin A.M."/>
            <person name="Chapman S.B."/>
            <person name="Goldberg J."/>
            <person name="Griggs A."/>
            <person name="Gujja S."/>
            <person name="Hansen M."/>
            <person name="Howarth C."/>
            <person name="Imamovic A."/>
            <person name="Larimer J."/>
            <person name="McCowen C."/>
            <person name="Montmayeur A."/>
            <person name="Murphy C."/>
            <person name="Neiman D."/>
            <person name="Pearson M."/>
            <person name="Priest M."/>
            <person name="Roberts A."/>
            <person name="Saif S."/>
            <person name="Shea T."/>
            <person name="Sisk P."/>
            <person name="Sykes S."/>
            <person name="Wortman J."/>
            <person name="Nusbaum C."/>
            <person name="Birren B."/>
        </authorList>
    </citation>
    <scope>NUCLEOTIDE SEQUENCE [LARGE SCALE GENOMIC DNA]</scope>
    <source>
        <strain evidence="10 11">ATCC 51513</strain>
    </source>
</reference>
<gene>
    <name evidence="9" type="primary">eutD</name>
    <name evidence="9" type="ORF">BN46_1122</name>
    <name evidence="10" type="ORF">HMPREF9719_01383</name>
</gene>
<keyword evidence="6 9" id="KW-0012">Acyltransferase</keyword>
<keyword evidence="5 9" id="KW-0808">Transferase</keyword>
<dbReference type="AlphaFoldDB" id="I7IXI5"/>
<proteinExistence type="predicted"/>
<dbReference type="InterPro" id="IPR004614">
    <property type="entry name" value="P_AcTrfase"/>
</dbReference>
<evidence type="ECO:0000256" key="7">
    <source>
        <dbReference type="ARBA" id="ARBA00031108"/>
    </source>
</evidence>
<dbReference type="PATRIC" id="fig|883169.3.peg.1330"/>
<dbReference type="eggNOG" id="COG0280">
    <property type="taxonomic scope" value="Bacteria"/>
</dbReference>
<dbReference type="Pfam" id="PF01515">
    <property type="entry name" value="PTA_PTB"/>
    <property type="match status" value="1"/>
</dbReference>
<dbReference type="OrthoDB" id="9808984at2"/>
<dbReference type="EC" id="2.3.1.8" evidence="3"/>
<sequence length="461" mass="47734">MAPTPSHTSVVISPSGAGDIDVAALAEKAGLDSWELASHELDLGELLRHANEHEGHALVLGTGDLAFDASAAAVLRAPLVVVADEDSPRAKLATTRAEDVGATLAGVLPAGEAAGEAGAKLVAEAAATQPPEVISPEVFERFLLDKAKDTPARIVLPEGDDDRILEAAHRLLDQDIVDLIILGEKDDIDARAKELGLDLSRAEIVDPKTDERADGFVETLLELRRAKGLERAEAEKLVRDETYFGVLLVHAGEADGMVSGAAHTTGDTIRPALQIIRTAPGASIVSSLFFMVLGGRLWGFGDCAVNPKPTAQQLGEMAVVSAGTAKRFGLDPKVALLSYSTGASGAGEDVDKVSAALGVAHELDKSVPVDGPLQFDAAMDPGVAKKKRPDSEVAGQANVFIFPDLNAGNIAYKAVQRSAGALAVGPVLQGLNKPVNDLSRGATVPDIVNTVAITAIQAGGN</sequence>
<name>I7IXI5_9CORY</name>